<dbReference type="Pfam" id="PF00860">
    <property type="entry name" value="Xan_ur_permease"/>
    <property type="match status" value="1"/>
</dbReference>
<comment type="caution">
    <text evidence="8">The sequence shown here is derived from an EMBL/GenBank/DDBJ whole genome shotgun (WGS) entry which is preliminary data.</text>
</comment>
<dbReference type="EMBL" id="VOIH02000005">
    <property type="protein sequence ID" value="KAF3446230.1"/>
    <property type="molecule type" value="Genomic_DNA"/>
</dbReference>
<keyword evidence="9" id="KW-1185">Reference proteome</keyword>
<feature type="transmembrane region" description="Helical" evidence="7">
    <location>
        <begin position="204"/>
        <end position="221"/>
    </location>
</feature>
<accession>A0A8K0H5T8</accession>
<gene>
    <name evidence="8" type="ORF">FNV43_RR11409</name>
</gene>
<protein>
    <recommendedName>
        <fullName evidence="10">Nucleobase-ascorbate transporter 3</fullName>
    </recommendedName>
</protein>
<keyword evidence="4 7" id="KW-1133">Transmembrane helix</keyword>
<comment type="subcellular location">
    <subcellularLocation>
        <location evidence="1">Membrane</location>
        <topology evidence="1">Multi-pass membrane protein</topology>
    </subcellularLocation>
</comment>
<keyword evidence="5 7" id="KW-0472">Membrane</keyword>
<feature type="region of interest" description="Disordered" evidence="6">
    <location>
        <begin position="1"/>
        <end position="28"/>
    </location>
</feature>
<dbReference type="Proteomes" id="UP000796880">
    <property type="component" value="Unassembled WGS sequence"/>
</dbReference>
<organism evidence="8 9">
    <name type="scientific">Rhamnella rubrinervis</name>
    <dbReference type="NCBI Taxonomy" id="2594499"/>
    <lineage>
        <taxon>Eukaryota</taxon>
        <taxon>Viridiplantae</taxon>
        <taxon>Streptophyta</taxon>
        <taxon>Embryophyta</taxon>
        <taxon>Tracheophyta</taxon>
        <taxon>Spermatophyta</taxon>
        <taxon>Magnoliopsida</taxon>
        <taxon>eudicotyledons</taxon>
        <taxon>Gunneridae</taxon>
        <taxon>Pentapetalae</taxon>
        <taxon>rosids</taxon>
        <taxon>fabids</taxon>
        <taxon>Rosales</taxon>
        <taxon>Rhamnaceae</taxon>
        <taxon>rhamnoid group</taxon>
        <taxon>Rhamneae</taxon>
        <taxon>Rhamnella</taxon>
    </lineage>
</organism>
<feature type="transmembrane region" description="Helical" evidence="7">
    <location>
        <begin position="412"/>
        <end position="431"/>
    </location>
</feature>
<evidence type="ECO:0000256" key="5">
    <source>
        <dbReference type="ARBA" id="ARBA00023136"/>
    </source>
</evidence>
<evidence type="ECO:0000313" key="9">
    <source>
        <dbReference type="Proteomes" id="UP000796880"/>
    </source>
</evidence>
<dbReference type="AlphaFoldDB" id="A0A8K0H5T8"/>
<dbReference type="InterPro" id="IPR006043">
    <property type="entry name" value="NCS2"/>
</dbReference>
<dbReference type="GO" id="GO:0022857">
    <property type="term" value="F:transmembrane transporter activity"/>
    <property type="evidence" value="ECO:0007669"/>
    <property type="project" value="InterPro"/>
</dbReference>
<evidence type="ECO:0000256" key="3">
    <source>
        <dbReference type="ARBA" id="ARBA00022692"/>
    </source>
</evidence>
<comment type="similarity">
    <text evidence="2">Belongs to the nucleobase:cation symporter-2 (NCS2) (TC 2.A.40) family.</text>
</comment>
<dbReference type="GO" id="GO:0016020">
    <property type="term" value="C:membrane"/>
    <property type="evidence" value="ECO:0007669"/>
    <property type="project" value="UniProtKB-SubCell"/>
</dbReference>
<feature type="transmembrane region" description="Helical" evidence="7">
    <location>
        <begin position="147"/>
        <end position="168"/>
    </location>
</feature>
<evidence type="ECO:0000256" key="7">
    <source>
        <dbReference type="SAM" id="Phobius"/>
    </source>
</evidence>
<feature type="transmembrane region" description="Helical" evidence="7">
    <location>
        <begin position="180"/>
        <end position="198"/>
    </location>
</feature>
<dbReference type="PANTHER" id="PTHR11119">
    <property type="entry name" value="XANTHINE-URACIL / VITAMIN C PERMEASE FAMILY MEMBER"/>
    <property type="match status" value="1"/>
</dbReference>
<dbReference type="OrthoDB" id="1641903at2759"/>
<evidence type="ECO:0000313" key="8">
    <source>
        <dbReference type="EMBL" id="KAF3446230.1"/>
    </source>
</evidence>
<evidence type="ECO:0000256" key="2">
    <source>
        <dbReference type="ARBA" id="ARBA00008821"/>
    </source>
</evidence>
<dbReference type="NCBIfam" id="NF037981">
    <property type="entry name" value="NCS2_1"/>
    <property type="match status" value="1"/>
</dbReference>
<feature type="transmembrane region" description="Helical" evidence="7">
    <location>
        <begin position="52"/>
        <end position="79"/>
    </location>
</feature>
<feature type="transmembrane region" description="Helical" evidence="7">
    <location>
        <begin position="91"/>
        <end position="110"/>
    </location>
</feature>
<feature type="transmembrane region" description="Helical" evidence="7">
    <location>
        <begin position="443"/>
        <end position="462"/>
    </location>
</feature>
<proteinExistence type="inferred from homology"/>
<keyword evidence="3 7" id="KW-0812">Transmembrane</keyword>
<sequence length="550" mass="60290">MVETANTQQPHPAQVAPPPPRPVVPLGAARGPAFPPTEQFQQLHYCIHSNPIWPIAFLLAFQHYIVMLGTIVLIASTFVPRMGGDHGDKARVIQTLLFMAGLNTLLQTCFGSRLPTVMSASFAFTLPVLSIINDYSDRVFPNEHERFVYTVRTIQGSLIVSSFVNILLGFSRAWGNFTKFFSPIVIVPVVCVVGLGLFTRGFPLLANCVEIGLPMLILLVLSQQYLKRIIPPIAHHICERFALLFCIGLIWAFAAILTAAGAYNNVGEQTKMSCRIDRSFLMSSAPWIKVPYPFQWGTPIFRASHVFGMMGAALVTSAESTGTFFAAARLSGATPPPAHVLSRSIGLQGIGMLLEGIFGAVVGSTASVENVGLLGVTRIGSRRVVQISTFFMIFFSIFGKFGAFFASIPLPIFAAIYCVLFGIVAAIGISFIQFANNNSLRNIYILGLSLFLGISIPQYFVMNTTPDGRGPVRTEGGWFDDILNTIFSSPPTVAIIVGTLLDNTIEAKHAVNDRGVPWWRPFQNRKGDARSDEFYSLPLRINEYIPSRFL</sequence>
<feature type="transmembrane region" description="Helical" evidence="7">
    <location>
        <begin position="241"/>
        <end position="263"/>
    </location>
</feature>
<feature type="transmembrane region" description="Helical" evidence="7">
    <location>
        <begin position="384"/>
        <end position="406"/>
    </location>
</feature>
<reference evidence="8" key="1">
    <citation type="submission" date="2020-03" db="EMBL/GenBank/DDBJ databases">
        <title>A high-quality chromosome-level genome assembly of a woody plant with both climbing and erect habits, Rhamnella rubrinervis.</title>
        <authorList>
            <person name="Lu Z."/>
            <person name="Yang Y."/>
            <person name="Zhu X."/>
            <person name="Sun Y."/>
        </authorList>
    </citation>
    <scope>NUCLEOTIDE SEQUENCE</scope>
    <source>
        <strain evidence="8">BYM</strain>
        <tissue evidence="8">Leaf</tissue>
    </source>
</reference>
<evidence type="ECO:0000256" key="1">
    <source>
        <dbReference type="ARBA" id="ARBA00004141"/>
    </source>
</evidence>
<name>A0A8K0H5T8_9ROSA</name>
<evidence type="ECO:0008006" key="10">
    <source>
        <dbReference type="Google" id="ProtNLM"/>
    </source>
</evidence>
<feature type="transmembrane region" description="Helical" evidence="7">
    <location>
        <begin position="482"/>
        <end position="501"/>
    </location>
</feature>
<evidence type="ECO:0000256" key="6">
    <source>
        <dbReference type="SAM" id="MobiDB-lite"/>
    </source>
</evidence>
<evidence type="ECO:0000256" key="4">
    <source>
        <dbReference type="ARBA" id="ARBA00022989"/>
    </source>
</evidence>